<dbReference type="PROSITE" id="PS00061">
    <property type="entry name" value="ADH_SHORT"/>
    <property type="match status" value="1"/>
</dbReference>
<feature type="domain" description="Ketoreductase" evidence="3">
    <location>
        <begin position="12"/>
        <end position="201"/>
    </location>
</feature>
<dbReference type="InterPro" id="IPR002347">
    <property type="entry name" value="SDR_fam"/>
</dbReference>
<dbReference type="AlphaFoldDB" id="A0A255GPE8"/>
<dbReference type="Pfam" id="PF13561">
    <property type="entry name" value="adh_short_C2"/>
    <property type="match status" value="1"/>
</dbReference>
<evidence type="ECO:0000259" key="3">
    <source>
        <dbReference type="SMART" id="SM00822"/>
    </source>
</evidence>
<evidence type="ECO:0000313" key="5">
    <source>
        <dbReference type="Proteomes" id="UP000215896"/>
    </source>
</evidence>
<dbReference type="Proteomes" id="UP000215896">
    <property type="component" value="Unassembled WGS sequence"/>
</dbReference>
<dbReference type="PRINTS" id="PR00081">
    <property type="entry name" value="GDHRDH"/>
</dbReference>
<dbReference type="SUPFAM" id="SSF51735">
    <property type="entry name" value="NAD(P)-binding Rossmann-fold domains"/>
    <property type="match status" value="1"/>
</dbReference>
<dbReference type="PRINTS" id="PR00080">
    <property type="entry name" value="SDRFAMILY"/>
</dbReference>
<proteinExistence type="inferred from homology"/>
<dbReference type="EMBL" id="NMVO01000001">
    <property type="protein sequence ID" value="OYO17695.1"/>
    <property type="molecule type" value="Genomic_DNA"/>
</dbReference>
<dbReference type="InterPro" id="IPR036291">
    <property type="entry name" value="NAD(P)-bd_dom_sf"/>
</dbReference>
<dbReference type="GO" id="GO:0016616">
    <property type="term" value="F:oxidoreductase activity, acting on the CH-OH group of donors, NAD or NADP as acceptor"/>
    <property type="evidence" value="ECO:0007669"/>
    <property type="project" value="TreeGrafter"/>
</dbReference>
<dbReference type="InterPro" id="IPR057326">
    <property type="entry name" value="KR_dom"/>
</dbReference>
<keyword evidence="5" id="KW-1185">Reference proteome</keyword>
<dbReference type="InterPro" id="IPR020904">
    <property type="entry name" value="Sc_DH/Rdtase_CS"/>
</dbReference>
<keyword evidence="2" id="KW-0560">Oxidoreductase</keyword>
<organism evidence="4 5">
    <name type="scientific">Enemella evansiae</name>
    <dbReference type="NCBI Taxonomy" id="2016499"/>
    <lineage>
        <taxon>Bacteria</taxon>
        <taxon>Bacillati</taxon>
        <taxon>Actinomycetota</taxon>
        <taxon>Actinomycetes</taxon>
        <taxon>Propionibacteriales</taxon>
        <taxon>Propionibacteriaceae</taxon>
        <taxon>Enemella</taxon>
    </lineage>
</organism>
<sequence>MSILDLFSLSGKTAAVTGASRGIGEAIAVALVEAGADVVGVATGAEPPKALAEAAEKHGRMLTWRQADLSDKVSVAELAADLGSVDILVNNAGIIRRTPAAEHSDQDWADVLQINLDAPWVLARQVGRSMLERGAGGKIIFTASLLSFQGGINVPGYTAAKSAIAGLTRALANEWAGQGINVNAIAPGYIATDNTQALRDDEKRSAELMARIPAGRWGKPEDIAAAAVYLASPGADYVHGSIITVDGGWMAR</sequence>
<accession>A0A255GPE8</accession>
<evidence type="ECO:0000256" key="2">
    <source>
        <dbReference type="ARBA" id="ARBA00023002"/>
    </source>
</evidence>
<comment type="similarity">
    <text evidence="1">Belongs to the short-chain dehydrogenases/reductases (SDR) family.</text>
</comment>
<gene>
    <name evidence="4" type="ORF">CGZ94_02065</name>
</gene>
<dbReference type="SMART" id="SM00822">
    <property type="entry name" value="PKS_KR"/>
    <property type="match status" value="1"/>
</dbReference>
<dbReference type="PANTHER" id="PTHR42760:SF5">
    <property type="entry name" value="2-DEHYDRO-3-DEOXY-D-GLUCONATE 5-DEHYDROGENASE"/>
    <property type="match status" value="1"/>
</dbReference>
<protein>
    <submittedName>
        <fullName evidence="4">2-deoxy-D-gluconate 3-dehydrogenase</fullName>
    </submittedName>
</protein>
<dbReference type="FunFam" id="3.40.50.720:FF:000084">
    <property type="entry name" value="Short-chain dehydrogenase reductase"/>
    <property type="match status" value="1"/>
</dbReference>
<reference evidence="4 5" key="1">
    <citation type="submission" date="2017-07" db="EMBL/GenBank/DDBJ databases">
        <title>Draft whole genome sequences of clinical Proprionibacteriaceae strains.</title>
        <authorList>
            <person name="Bernier A.-M."/>
            <person name="Bernard K."/>
            <person name="Domingo M.-C."/>
        </authorList>
    </citation>
    <scope>NUCLEOTIDE SEQUENCE [LARGE SCALE GENOMIC DNA]</scope>
    <source>
        <strain evidence="4 5">NML 030167</strain>
    </source>
</reference>
<dbReference type="RefSeq" id="WP_094404480.1">
    <property type="nucleotide sequence ID" value="NZ_NMVO01000001.1"/>
</dbReference>
<name>A0A255GPE8_9ACTN</name>
<dbReference type="PANTHER" id="PTHR42760">
    <property type="entry name" value="SHORT-CHAIN DEHYDROGENASES/REDUCTASES FAMILY MEMBER"/>
    <property type="match status" value="1"/>
</dbReference>
<evidence type="ECO:0000313" key="4">
    <source>
        <dbReference type="EMBL" id="OYO17695.1"/>
    </source>
</evidence>
<comment type="caution">
    <text evidence="4">The sequence shown here is derived from an EMBL/GenBank/DDBJ whole genome shotgun (WGS) entry which is preliminary data.</text>
</comment>
<evidence type="ECO:0000256" key="1">
    <source>
        <dbReference type="ARBA" id="ARBA00006484"/>
    </source>
</evidence>
<dbReference type="Gene3D" id="3.40.50.720">
    <property type="entry name" value="NAD(P)-binding Rossmann-like Domain"/>
    <property type="match status" value="1"/>
</dbReference>